<dbReference type="Proteomes" id="UP000601435">
    <property type="component" value="Unassembled WGS sequence"/>
</dbReference>
<keyword evidence="1" id="KW-0067">ATP-binding</keyword>
<dbReference type="InterPro" id="IPR023610">
    <property type="entry name" value="PInositol-4/5-P-5/4-kinase"/>
</dbReference>
<accession>A0A812QAH2</accession>
<dbReference type="OrthoDB" id="2129491at2759"/>
<dbReference type="GO" id="GO:0016308">
    <property type="term" value="F:1-phosphatidylinositol-4-phosphate 5-kinase activity"/>
    <property type="evidence" value="ECO:0007669"/>
    <property type="project" value="TreeGrafter"/>
</dbReference>
<comment type="caution">
    <text evidence="3">The sequence shown here is derived from an EMBL/GenBank/DDBJ whole genome shotgun (WGS) entry which is preliminary data.</text>
</comment>
<evidence type="ECO:0000256" key="1">
    <source>
        <dbReference type="PROSITE-ProRule" id="PRU00781"/>
    </source>
</evidence>
<dbReference type="Gene3D" id="3.30.810.10">
    <property type="entry name" value="2-Layer Sandwich"/>
    <property type="match status" value="1"/>
</dbReference>
<dbReference type="InterPro" id="IPR002498">
    <property type="entry name" value="PInositol-4-P-4/5-kinase_core"/>
</dbReference>
<keyword evidence="4" id="KW-1185">Reference proteome</keyword>
<reference evidence="3" key="1">
    <citation type="submission" date="2021-02" db="EMBL/GenBank/DDBJ databases">
        <authorList>
            <person name="Dougan E. K."/>
            <person name="Rhodes N."/>
            <person name="Thang M."/>
            <person name="Chan C."/>
        </authorList>
    </citation>
    <scope>NUCLEOTIDE SEQUENCE</scope>
</reference>
<evidence type="ECO:0000313" key="4">
    <source>
        <dbReference type="Proteomes" id="UP000601435"/>
    </source>
</evidence>
<keyword evidence="1" id="KW-0418">Kinase</keyword>
<dbReference type="SUPFAM" id="SSF56104">
    <property type="entry name" value="SAICAR synthase-like"/>
    <property type="match status" value="1"/>
</dbReference>
<dbReference type="GO" id="GO:0005524">
    <property type="term" value="F:ATP binding"/>
    <property type="evidence" value="ECO:0007669"/>
    <property type="project" value="UniProtKB-UniRule"/>
</dbReference>
<dbReference type="GO" id="GO:0046854">
    <property type="term" value="P:phosphatidylinositol phosphate biosynthetic process"/>
    <property type="evidence" value="ECO:0007669"/>
    <property type="project" value="TreeGrafter"/>
</dbReference>
<dbReference type="PANTHER" id="PTHR23086:SF8">
    <property type="entry name" value="PHOSPHATIDYLINOSITOL 5-PHOSPHATE 4-KINASE, ISOFORM A"/>
    <property type="match status" value="1"/>
</dbReference>
<proteinExistence type="predicted"/>
<dbReference type="Pfam" id="PF01504">
    <property type="entry name" value="PIP5K"/>
    <property type="match status" value="1"/>
</dbReference>
<protein>
    <recommendedName>
        <fullName evidence="2">PIPK domain-containing protein</fullName>
    </recommendedName>
</protein>
<evidence type="ECO:0000259" key="2">
    <source>
        <dbReference type="PROSITE" id="PS51455"/>
    </source>
</evidence>
<dbReference type="GO" id="GO:0005886">
    <property type="term" value="C:plasma membrane"/>
    <property type="evidence" value="ECO:0007669"/>
    <property type="project" value="TreeGrafter"/>
</dbReference>
<name>A0A812QAH2_9DINO</name>
<sequence length="250" mass="28207">MGNMFNTPFEIHRRYDLKGSWVGRVTKEEDKDPSVALKDVDFTKANESILVGAERKAKLVAQIEKDSIFLRDNNIIDYSLLLGVYLLGGPSQSTEEKGENPESCMGLRGASATPQMATGATVRMTSSDDLHGEVPFHQAHMGGMLSSDQKVLYFLGIIDILTPYDSRKHLEHWFKDCLSRIHACRWFRKQSCNTTWMSGTALRPQRGFVLPSCYVRGAVQFFPEELYTLRGILLHIILLIPSLKMIDCTC</sequence>
<dbReference type="EMBL" id="CAJNJA010016720">
    <property type="protein sequence ID" value="CAE7386564.1"/>
    <property type="molecule type" value="Genomic_DNA"/>
</dbReference>
<feature type="domain" description="PIPK" evidence="2">
    <location>
        <begin position="1"/>
        <end position="209"/>
    </location>
</feature>
<dbReference type="PROSITE" id="PS51455">
    <property type="entry name" value="PIPK"/>
    <property type="match status" value="1"/>
</dbReference>
<keyword evidence="1" id="KW-0547">Nucleotide-binding</keyword>
<organism evidence="3 4">
    <name type="scientific">Symbiodinium necroappetens</name>
    <dbReference type="NCBI Taxonomy" id="1628268"/>
    <lineage>
        <taxon>Eukaryota</taxon>
        <taxon>Sar</taxon>
        <taxon>Alveolata</taxon>
        <taxon>Dinophyceae</taxon>
        <taxon>Suessiales</taxon>
        <taxon>Symbiodiniaceae</taxon>
        <taxon>Symbiodinium</taxon>
    </lineage>
</organism>
<keyword evidence="1" id="KW-0808">Transferase</keyword>
<evidence type="ECO:0000313" key="3">
    <source>
        <dbReference type="EMBL" id="CAE7386564.1"/>
    </source>
</evidence>
<dbReference type="InterPro" id="IPR027483">
    <property type="entry name" value="PInositol-4-P-4/5-kinase_C_sf"/>
</dbReference>
<gene>
    <name evidence="3" type="ORF">SNEC2469_LOCUS10480</name>
</gene>
<dbReference type="PANTHER" id="PTHR23086">
    <property type="entry name" value="PHOSPHATIDYLINOSITOL-4-PHOSPHATE 5-KINASE"/>
    <property type="match status" value="1"/>
</dbReference>
<dbReference type="AlphaFoldDB" id="A0A812QAH2"/>
<dbReference type="SMART" id="SM00330">
    <property type="entry name" value="PIPKc"/>
    <property type="match status" value="1"/>
</dbReference>